<keyword evidence="2" id="KW-1185">Reference proteome</keyword>
<comment type="caution">
    <text evidence="1">The sequence shown here is derived from an EMBL/GenBank/DDBJ whole genome shotgun (WGS) entry which is preliminary data.</text>
</comment>
<dbReference type="Proteomes" id="UP001607303">
    <property type="component" value="Unassembled WGS sequence"/>
</dbReference>
<evidence type="ECO:0000313" key="1">
    <source>
        <dbReference type="EMBL" id="KAL2741340.1"/>
    </source>
</evidence>
<organism evidence="1 2">
    <name type="scientific">Vespula maculifrons</name>
    <name type="common">Eastern yellow jacket</name>
    <name type="synonym">Wasp</name>
    <dbReference type="NCBI Taxonomy" id="7453"/>
    <lineage>
        <taxon>Eukaryota</taxon>
        <taxon>Metazoa</taxon>
        <taxon>Ecdysozoa</taxon>
        <taxon>Arthropoda</taxon>
        <taxon>Hexapoda</taxon>
        <taxon>Insecta</taxon>
        <taxon>Pterygota</taxon>
        <taxon>Neoptera</taxon>
        <taxon>Endopterygota</taxon>
        <taxon>Hymenoptera</taxon>
        <taxon>Apocrita</taxon>
        <taxon>Aculeata</taxon>
        <taxon>Vespoidea</taxon>
        <taxon>Vespidae</taxon>
        <taxon>Vespinae</taxon>
        <taxon>Vespula</taxon>
    </lineage>
</organism>
<gene>
    <name evidence="1" type="ORF">V1477_010401</name>
</gene>
<dbReference type="EMBL" id="JAYRBN010000059">
    <property type="protein sequence ID" value="KAL2741340.1"/>
    <property type="molecule type" value="Genomic_DNA"/>
</dbReference>
<sequence length="217" mass="24740">MKRKSPDFRKNRSSERTEINRIGFSYDLDRDSDLILYEFPLQHPMVKKPLVRKTAIGSIRGAFTVHSTFPPADFQLDVLSSRKPSRIVVGYNKSQILIVFQTRSLAAYATLIHTESYARVWSGIRSLNFLFRQENRFCIASDFIQFLASVKHSSDTKMKNKGKEHGVRNVVNLTNISSRVNEHVECSNIGMMRKEARGKLWEARGGERLFVPSTGGG</sequence>
<reference evidence="1 2" key="1">
    <citation type="journal article" date="2024" name="Ann. Entomol. Soc. Am.">
        <title>Genomic analyses of the southern and eastern yellowjacket wasps (Hymenoptera: Vespidae) reveal evolutionary signatures of social life.</title>
        <authorList>
            <person name="Catto M.A."/>
            <person name="Caine P.B."/>
            <person name="Orr S.E."/>
            <person name="Hunt B.G."/>
            <person name="Goodisman M.A.D."/>
        </authorList>
    </citation>
    <scope>NUCLEOTIDE SEQUENCE [LARGE SCALE GENOMIC DNA]</scope>
    <source>
        <strain evidence="1">232</strain>
        <tissue evidence="1">Head and thorax</tissue>
    </source>
</reference>
<dbReference type="AlphaFoldDB" id="A0ABD2C930"/>
<accession>A0ABD2C930</accession>
<proteinExistence type="predicted"/>
<name>A0ABD2C930_VESMC</name>
<protein>
    <submittedName>
        <fullName evidence="1">Uncharacterized protein</fullName>
    </submittedName>
</protein>
<evidence type="ECO:0000313" key="2">
    <source>
        <dbReference type="Proteomes" id="UP001607303"/>
    </source>
</evidence>